<evidence type="ECO:0000256" key="2">
    <source>
        <dbReference type="SAM" id="Phobius"/>
    </source>
</evidence>
<dbReference type="Gene3D" id="3.40.50.300">
    <property type="entry name" value="P-loop containing nucleotide triphosphate hydrolases"/>
    <property type="match status" value="1"/>
</dbReference>
<keyword evidence="2" id="KW-0472">Membrane</keyword>
<proteinExistence type="predicted"/>
<dbReference type="InterPro" id="IPR027417">
    <property type="entry name" value="P-loop_NTPase"/>
</dbReference>
<feature type="transmembrane region" description="Helical" evidence="2">
    <location>
        <begin position="60"/>
        <end position="80"/>
    </location>
</feature>
<gene>
    <name evidence="3" type="ORF">NBH00_21600</name>
</gene>
<protein>
    <submittedName>
        <fullName evidence="3">Uncharacterized protein</fullName>
    </submittedName>
</protein>
<evidence type="ECO:0000313" key="3">
    <source>
        <dbReference type="EMBL" id="UTI63925.1"/>
    </source>
</evidence>
<dbReference type="EMBL" id="CP098502">
    <property type="protein sequence ID" value="UTI63925.1"/>
    <property type="molecule type" value="Genomic_DNA"/>
</dbReference>
<name>A0ABY5DR47_9ACTN</name>
<organism evidence="3 4">
    <name type="scientific">Paraconexibacter antarcticus</name>
    <dbReference type="NCBI Taxonomy" id="2949664"/>
    <lineage>
        <taxon>Bacteria</taxon>
        <taxon>Bacillati</taxon>
        <taxon>Actinomycetota</taxon>
        <taxon>Thermoleophilia</taxon>
        <taxon>Solirubrobacterales</taxon>
        <taxon>Paraconexibacteraceae</taxon>
        <taxon>Paraconexibacter</taxon>
    </lineage>
</organism>
<feature type="region of interest" description="Disordered" evidence="1">
    <location>
        <begin position="303"/>
        <end position="343"/>
    </location>
</feature>
<evidence type="ECO:0000256" key="1">
    <source>
        <dbReference type="SAM" id="MobiDB-lite"/>
    </source>
</evidence>
<feature type="compositionally biased region" description="Basic residues" evidence="1">
    <location>
        <begin position="307"/>
        <end position="319"/>
    </location>
</feature>
<evidence type="ECO:0000313" key="4">
    <source>
        <dbReference type="Proteomes" id="UP001056035"/>
    </source>
</evidence>
<dbReference type="RefSeq" id="WP_254570641.1">
    <property type="nucleotide sequence ID" value="NZ_CP098502.1"/>
</dbReference>
<feature type="transmembrane region" description="Helical" evidence="2">
    <location>
        <begin position="101"/>
        <end position="119"/>
    </location>
</feature>
<keyword evidence="2" id="KW-1133">Transmembrane helix</keyword>
<dbReference type="SUPFAM" id="SSF52540">
    <property type="entry name" value="P-loop containing nucleoside triphosphate hydrolases"/>
    <property type="match status" value="1"/>
</dbReference>
<keyword evidence="2" id="KW-0812">Transmembrane</keyword>
<sequence>MARAGGGVGGGVGPGVGGGVAARATFAVSATAGRRSGALRAARHLYVGSGLVRGTGPRDAAGLLAVVAAIAVFTIVRHAAGWLSQLHQQTDHLTQAVASPEVLGCAVLTGLLVGVVVVWRRRLVDGLLADRLQLLIVPTGDLDVSLEAVSRFASQLSRTRRRGRGWLERPAAGIRIRISSDEEGRLTYHVSAPGHARSILHAALGEYPDIELQETSPEVPDAEAAVTAKAGPGRRLPGRRGRAGVGVVRCELVLARAAHEPLGLLGLDPDPLQPLAAVVAGLQSGRGERAAVHVDVLAMTPGEARRWRTRTQRTVRRQQRRDEPTPSSPGRSGGSAGPLNLNDLFARPESASRNDVVHAARRQNVIEGLRAKAAGHGQLLAVQVLLEVRSPDRGTARSHLRALLACFDQFAAQNHWRAVGVDLPGLGFTGSDGPLRRRRFDARLATGRFSPPRRNVVGVGEIAGLLKPPTKHCHAPNVLRTAGTIAPPPAGLPTFNHEAELLPLGRVRDRHGERVVGVRLEDTFFSYMAGRSRYGKTELGLVQFIHLMRSGHGGLFLDPHADAITEIKHYLTDHGLRDRVVEINLSGPQARERQPGWNPLAMHGHPPEAAEAKVEALVDAFASALQWDERNTRALALTTQATQALIDLSIKLPAETAPTLFQIPTLLGNEDWRRAVLPHVSVPTRRFFQERFPRLPAEAITPVTNLIDRLRASTPVAGLLGSSVSTYDIRAAMDEGKIVLACPGSGGTRDRLLANFLVYDLLHAAKARADTPAQERRRFFVYLDEVQTYDGASSGNLAALLEQTAKYGVRAFLFNQNPERLTPATLNAVTTNRSHLLTTTVNAKAAALLVKEWGGTPTAQTVTQLARYTYLASVTLNHEPTTPFLVHGIPATTMHAAHRHPEQLPELEAAMDRTLQRRPVAGTIRALDTLDDRILGLLAKLPRTAGTGAPAVALSGRYKGEDRS</sequence>
<accession>A0ABY5DR47</accession>
<keyword evidence="4" id="KW-1185">Reference proteome</keyword>
<reference evidence="3 4" key="1">
    <citation type="submission" date="2022-06" db="EMBL/GenBank/DDBJ databases">
        <title>Paraconexibacter antarcticus.</title>
        <authorList>
            <person name="Kim C.S."/>
        </authorList>
    </citation>
    <scope>NUCLEOTIDE SEQUENCE [LARGE SCALE GENOMIC DNA]</scope>
    <source>
        <strain evidence="3 4">02-257</strain>
    </source>
</reference>
<dbReference type="Proteomes" id="UP001056035">
    <property type="component" value="Chromosome"/>
</dbReference>